<comment type="caution">
    <text evidence="2">The sequence shown here is derived from an EMBL/GenBank/DDBJ whole genome shotgun (WGS) entry which is preliminary data.</text>
</comment>
<dbReference type="GO" id="GO:0005739">
    <property type="term" value="C:mitochondrion"/>
    <property type="evidence" value="ECO:0007669"/>
    <property type="project" value="TreeGrafter"/>
</dbReference>
<evidence type="ECO:0000313" key="3">
    <source>
        <dbReference type="Proteomes" id="UP000283634"/>
    </source>
</evidence>
<reference evidence="2 3" key="1">
    <citation type="journal article" date="2018" name="BMC Genomics">
        <title>Genomic comparison of Trypanosoma conorhini and Trypanosoma rangeli to Trypanosoma cruzi strains of high and low virulence.</title>
        <authorList>
            <person name="Bradwell K.R."/>
            <person name="Koparde V.N."/>
            <person name="Matveyev A.V."/>
            <person name="Serrano M.G."/>
            <person name="Alves J.M."/>
            <person name="Parikh H."/>
            <person name="Huang B."/>
            <person name="Lee V."/>
            <person name="Espinosa-Alvarez O."/>
            <person name="Ortiz P.A."/>
            <person name="Costa-Martins A.G."/>
            <person name="Teixeira M.M."/>
            <person name="Buck G.A."/>
        </authorList>
    </citation>
    <scope>NUCLEOTIDE SEQUENCE [LARGE SCALE GENOMIC DNA]</scope>
    <source>
        <strain evidence="2 3">AM80</strain>
    </source>
</reference>
<dbReference type="Pfam" id="PF00581">
    <property type="entry name" value="Rhodanese"/>
    <property type="match status" value="1"/>
</dbReference>
<dbReference type="OrthoDB" id="566238at2759"/>
<dbReference type="OMA" id="FFCQMGR"/>
<dbReference type="Gene3D" id="3.40.250.10">
    <property type="entry name" value="Rhodanese-like domain"/>
    <property type="match status" value="1"/>
</dbReference>
<evidence type="ECO:0000313" key="2">
    <source>
        <dbReference type="EMBL" id="RNF10874.1"/>
    </source>
</evidence>
<dbReference type="GeneID" id="40325191"/>
<dbReference type="EMBL" id="MKGL01000025">
    <property type="protein sequence ID" value="RNF10874.1"/>
    <property type="molecule type" value="Genomic_DNA"/>
</dbReference>
<evidence type="ECO:0000259" key="1">
    <source>
        <dbReference type="PROSITE" id="PS50206"/>
    </source>
</evidence>
<dbReference type="PROSITE" id="PS50206">
    <property type="entry name" value="RHODANESE_3"/>
    <property type="match status" value="1"/>
</dbReference>
<name>A0A3R7LB88_TRYRA</name>
<dbReference type="Proteomes" id="UP000283634">
    <property type="component" value="Unassembled WGS sequence"/>
</dbReference>
<dbReference type="RefSeq" id="XP_029241822.1">
    <property type="nucleotide sequence ID" value="XM_029378310.1"/>
</dbReference>
<keyword evidence="3" id="KW-1185">Reference proteome</keyword>
<dbReference type="InterPro" id="IPR036873">
    <property type="entry name" value="Rhodanese-like_dom_sf"/>
</dbReference>
<organism evidence="2 3">
    <name type="scientific">Trypanosoma rangeli</name>
    <dbReference type="NCBI Taxonomy" id="5698"/>
    <lineage>
        <taxon>Eukaryota</taxon>
        <taxon>Discoba</taxon>
        <taxon>Euglenozoa</taxon>
        <taxon>Kinetoplastea</taxon>
        <taxon>Metakinetoplastina</taxon>
        <taxon>Trypanosomatida</taxon>
        <taxon>Trypanosomatidae</taxon>
        <taxon>Trypanosoma</taxon>
        <taxon>Herpetosoma</taxon>
    </lineage>
</organism>
<keyword evidence="2" id="KW-0346">Stress response</keyword>
<dbReference type="SMART" id="SM00450">
    <property type="entry name" value="RHOD"/>
    <property type="match status" value="1"/>
</dbReference>
<protein>
    <submittedName>
        <fullName evidence="2">Heat shock protein 67Bb</fullName>
        <ecNumber evidence="2">2.8.1.1</ecNumber>
    </submittedName>
</protein>
<dbReference type="EC" id="2.8.1.1" evidence="2"/>
<keyword evidence="2" id="KW-0808">Transferase</keyword>
<dbReference type="PANTHER" id="PTHR44086">
    <property type="entry name" value="THIOSULFATE SULFURTRANSFERASE RDL2, MITOCHONDRIAL-RELATED"/>
    <property type="match status" value="1"/>
</dbReference>
<sequence>MQQLLTYEDMKTVVESKLQGQLHGTHLIDVRDEEEVESTGMIPGAVNVPLDQLEAALKSDPEEFQKNYAIPKPPQDDKLVVYCLSGKRAEKGEKLARECGYTKTAVYPGSWNEWSKHADEHKEG</sequence>
<dbReference type="GO" id="GO:0004792">
    <property type="term" value="F:thiosulfate-cyanide sulfurtransferase activity"/>
    <property type="evidence" value="ECO:0007669"/>
    <property type="project" value="UniProtKB-EC"/>
</dbReference>
<dbReference type="InterPro" id="IPR001763">
    <property type="entry name" value="Rhodanese-like_dom"/>
</dbReference>
<accession>A0A3R7LB88</accession>
<gene>
    <name evidence="2" type="ORF">TraAM80_01258</name>
</gene>
<feature type="domain" description="Rhodanese" evidence="1">
    <location>
        <begin position="21"/>
        <end position="123"/>
    </location>
</feature>
<dbReference type="AlphaFoldDB" id="A0A3R7LB88"/>
<dbReference type="SUPFAM" id="SSF52821">
    <property type="entry name" value="Rhodanese/Cell cycle control phosphatase"/>
    <property type="match status" value="1"/>
</dbReference>
<proteinExistence type="predicted"/>
<dbReference type="PANTHER" id="PTHR44086:SF10">
    <property type="entry name" value="THIOSULFATE SULFURTRANSFERASE_RHODANESE-LIKE DOMAIN-CONTAINING PROTEIN 3"/>
    <property type="match status" value="1"/>
</dbReference>